<evidence type="ECO:0000256" key="9">
    <source>
        <dbReference type="ARBA" id="ARBA00039495"/>
    </source>
</evidence>
<keyword evidence="4 12" id="KW-0547">Nucleotide-binding</keyword>
<gene>
    <name evidence="14" type="ORF">GSLYS_00013930001</name>
</gene>
<evidence type="ECO:0000256" key="1">
    <source>
        <dbReference type="ARBA" id="ARBA00005594"/>
    </source>
</evidence>
<dbReference type="InterPro" id="IPR001278">
    <property type="entry name" value="Arg-tRNA-ligase"/>
</dbReference>
<dbReference type="NCBIfam" id="TIGR00456">
    <property type="entry name" value="argS"/>
    <property type="match status" value="1"/>
</dbReference>
<dbReference type="SUPFAM" id="SSF52374">
    <property type="entry name" value="Nucleotidylyl transferase"/>
    <property type="match status" value="1"/>
</dbReference>
<dbReference type="GO" id="GO:0004814">
    <property type="term" value="F:arginine-tRNA ligase activity"/>
    <property type="evidence" value="ECO:0007669"/>
    <property type="project" value="UniProtKB-EC"/>
</dbReference>
<evidence type="ECO:0000256" key="4">
    <source>
        <dbReference type="ARBA" id="ARBA00022741"/>
    </source>
</evidence>
<name>A0AAV2I0U4_LYMST</name>
<evidence type="ECO:0000256" key="11">
    <source>
        <dbReference type="ARBA" id="ARBA00049595"/>
    </source>
</evidence>
<comment type="catalytic activity">
    <reaction evidence="10">
        <text>tRNA(Arg) + L-arginine + ATP = L-arginyl-tRNA(Arg) + AMP + diphosphate</text>
        <dbReference type="Rhea" id="RHEA:20301"/>
        <dbReference type="Rhea" id="RHEA-COMP:9658"/>
        <dbReference type="Rhea" id="RHEA-COMP:9673"/>
        <dbReference type="ChEBI" id="CHEBI:30616"/>
        <dbReference type="ChEBI" id="CHEBI:32682"/>
        <dbReference type="ChEBI" id="CHEBI:33019"/>
        <dbReference type="ChEBI" id="CHEBI:78442"/>
        <dbReference type="ChEBI" id="CHEBI:78513"/>
        <dbReference type="ChEBI" id="CHEBI:456215"/>
        <dbReference type="EC" id="6.1.1.19"/>
    </reaction>
</comment>
<comment type="function">
    <text evidence="11">Catalyzes the attachment of arginine to tRNA(Arg) in a two-step reaction: arginine is first activated by ATP to form Arg-AMP and then transferred to the acceptor end of tRNA(Arg).</text>
</comment>
<dbReference type="InterPro" id="IPR014729">
    <property type="entry name" value="Rossmann-like_a/b/a_fold"/>
</dbReference>
<dbReference type="SUPFAM" id="SSF47323">
    <property type="entry name" value="Anticodon-binding domain of a subclass of class I aminoacyl-tRNA synthetases"/>
    <property type="match status" value="1"/>
</dbReference>
<dbReference type="InterPro" id="IPR035684">
    <property type="entry name" value="ArgRS_core"/>
</dbReference>
<feature type="domain" description="DALR anticodon binding" evidence="13">
    <location>
        <begin position="469"/>
        <end position="585"/>
    </location>
</feature>
<comment type="caution">
    <text evidence="14">The sequence shown here is derived from an EMBL/GenBank/DDBJ whole genome shotgun (WGS) entry which is preliminary data.</text>
</comment>
<evidence type="ECO:0000256" key="8">
    <source>
        <dbReference type="ARBA" id="ARBA00033033"/>
    </source>
</evidence>
<dbReference type="InterPro" id="IPR001412">
    <property type="entry name" value="aa-tRNA-synth_I_CS"/>
</dbReference>
<dbReference type="PANTHER" id="PTHR11956:SF11">
    <property type="entry name" value="ARGININE--TRNA LIGASE, MITOCHONDRIAL-RELATED"/>
    <property type="match status" value="1"/>
</dbReference>
<dbReference type="Proteomes" id="UP001497497">
    <property type="component" value="Unassembled WGS sequence"/>
</dbReference>
<keyword evidence="5 12" id="KW-0067">ATP-binding</keyword>
<dbReference type="PROSITE" id="PS00178">
    <property type="entry name" value="AA_TRNA_LIGASE_I"/>
    <property type="match status" value="1"/>
</dbReference>
<dbReference type="Gene3D" id="1.10.730.10">
    <property type="entry name" value="Isoleucyl-tRNA Synthetase, Domain 1"/>
    <property type="match status" value="1"/>
</dbReference>
<keyword evidence="15" id="KW-1185">Reference proteome</keyword>
<comment type="similarity">
    <text evidence="1 12">Belongs to the class-I aminoacyl-tRNA synthetase family.</text>
</comment>
<evidence type="ECO:0000256" key="2">
    <source>
        <dbReference type="ARBA" id="ARBA00012837"/>
    </source>
</evidence>
<evidence type="ECO:0000313" key="15">
    <source>
        <dbReference type="Proteomes" id="UP001497497"/>
    </source>
</evidence>
<dbReference type="EC" id="6.1.1.19" evidence="2"/>
<dbReference type="Gene3D" id="3.40.50.620">
    <property type="entry name" value="HUPs"/>
    <property type="match status" value="1"/>
</dbReference>
<dbReference type="GO" id="GO:0032543">
    <property type="term" value="P:mitochondrial translation"/>
    <property type="evidence" value="ECO:0007669"/>
    <property type="project" value="TreeGrafter"/>
</dbReference>
<evidence type="ECO:0000256" key="10">
    <source>
        <dbReference type="ARBA" id="ARBA00049339"/>
    </source>
</evidence>
<dbReference type="PANTHER" id="PTHR11956">
    <property type="entry name" value="ARGINYL-TRNA SYNTHETASE"/>
    <property type="match status" value="1"/>
</dbReference>
<dbReference type="SMART" id="SM00836">
    <property type="entry name" value="DALR_1"/>
    <property type="match status" value="1"/>
</dbReference>
<dbReference type="GO" id="GO:0005739">
    <property type="term" value="C:mitochondrion"/>
    <property type="evidence" value="ECO:0007669"/>
    <property type="project" value="TreeGrafter"/>
</dbReference>
<evidence type="ECO:0000256" key="6">
    <source>
        <dbReference type="ARBA" id="ARBA00022917"/>
    </source>
</evidence>
<organism evidence="14 15">
    <name type="scientific">Lymnaea stagnalis</name>
    <name type="common">Great pond snail</name>
    <name type="synonym">Helix stagnalis</name>
    <dbReference type="NCBI Taxonomy" id="6523"/>
    <lineage>
        <taxon>Eukaryota</taxon>
        <taxon>Metazoa</taxon>
        <taxon>Spiralia</taxon>
        <taxon>Lophotrochozoa</taxon>
        <taxon>Mollusca</taxon>
        <taxon>Gastropoda</taxon>
        <taxon>Heterobranchia</taxon>
        <taxon>Euthyneura</taxon>
        <taxon>Panpulmonata</taxon>
        <taxon>Hygrophila</taxon>
        <taxon>Lymnaeoidea</taxon>
        <taxon>Lymnaeidae</taxon>
        <taxon>Lymnaea</taxon>
    </lineage>
</organism>
<evidence type="ECO:0000313" key="14">
    <source>
        <dbReference type="EMBL" id="CAL1540252.1"/>
    </source>
</evidence>
<dbReference type="GO" id="GO:0005524">
    <property type="term" value="F:ATP binding"/>
    <property type="evidence" value="ECO:0007669"/>
    <property type="project" value="UniProtKB-KW"/>
</dbReference>
<keyword evidence="7 12" id="KW-0030">Aminoacyl-tRNA synthetase</keyword>
<proteinExistence type="inferred from homology"/>
<dbReference type="InterPro" id="IPR008909">
    <property type="entry name" value="DALR_anticod-bd"/>
</dbReference>
<evidence type="ECO:0000256" key="7">
    <source>
        <dbReference type="ARBA" id="ARBA00023146"/>
    </source>
</evidence>
<dbReference type="EMBL" id="CAXITT010000375">
    <property type="protein sequence ID" value="CAL1540252.1"/>
    <property type="molecule type" value="Genomic_DNA"/>
</dbReference>
<evidence type="ECO:0000256" key="12">
    <source>
        <dbReference type="RuleBase" id="RU363038"/>
    </source>
</evidence>
<evidence type="ECO:0000256" key="5">
    <source>
        <dbReference type="ARBA" id="ARBA00022840"/>
    </source>
</evidence>
<sequence length="585" mass="66339">MSYFKHVFAKKLTKYILANQEVPDVKHVVAQIAQLIRIQPVKKDATRVSQYFLELSSLSKCLNGKLPNLDQLQSEDNIPIKVYNDMVHWEVEPSKFTQKVLEEIRSNKENYGYTDEARGVRECVCVEYSSPNVAKPFHMGHLRSTIIGNVLSNFYEAAGHDVKRINWIGDWGTQFGLLSLGLMRFGDINLLRQDPLLELFNVYVKINQAVKSECGDSPETTSQTHKEGVALFTQLEEGDDHMRTVWKMVKELSINELNKIYQRLGVHFTHTMAESDYHGKTQLVLQLLDQANLLQYDSKGVGYVKMDIQDIGQASVVKSDGSSLYLTRDIASALERQDQFSFDRVHYVVEQGQRAHFIKLVNILKQLGVPWASRPIGDIHVPFGRVKGMSTRQGNVVFLRDVLDEARTRVLKLMETKSTTRVTEDLETTADIIGVTSIVLQDLKLLRTKDYTFSWEVMLNLKSDSGVFVQYCHARLCSMLANCGVALTEDVDTALLVNDVALLQVVLHLASYPDVFEKSLISLEPHHVVKYMFKLCHLVNVAYSLFPVKGQVTELAQARLKVFECSRQVLANSLTLLGLTPLRQI</sequence>
<dbReference type="AlphaFoldDB" id="A0AAV2I0U4"/>
<dbReference type="Pfam" id="PF00750">
    <property type="entry name" value="tRNA-synt_1d"/>
    <property type="match status" value="1"/>
</dbReference>
<keyword evidence="3 12" id="KW-0436">Ligase</keyword>
<protein>
    <recommendedName>
        <fullName evidence="9">Probable arginine--tRNA ligase, mitochondrial</fullName>
        <ecNumber evidence="2">6.1.1.19</ecNumber>
    </recommendedName>
    <alternativeName>
        <fullName evidence="8">Arginyl-tRNA synthetase</fullName>
    </alternativeName>
</protein>
<dbReference type="GO" id="GO:0006420">
    <property type="term" value="P:arginyl-tRNA aminoacylation"/>
    <property type="evidence" value="ECO:0007669"/>
    <property type="project" value="InterPro"/>
</dbReference>
<accession>A0AAV2I0U4</accession>
<dbReference type="PRINTS" id="PR01038">
    <property type="entry name" value="TRNASYNTHARG"/>
</dbReference>
<dbReference type="FunFam" id="1.10.730.10:FF:000006">
    <property type="entry name" value="Arginyl-tRNA synthetase 2, mitochondrial"/>
    <property type="match status" value="1"/>
</dbReference>
<dbReference type="Pfam" id="PF05746">
    <property type="entry name" value="DALR_1"/>
    <property type="match status" value="1"/>
</dbReference>
<dbReference type="InterPro" id="IPR009080">
    <property type="entry name" value="tRNAsynth_Ia_anticodon-bd"/>
</dbReference>
<reference evidence="14 15" key="1">
    <citation type="submission" date="2024-04" db="EMBL/GenBank/DDBJ databases">
        <authorList>
            <consortium name="Genoscope - CEA"/>
            <person name="William W."/>
        </authorList>
    </citation>
    <scope>NUCLEOTIDE SEQUENCE [LARGE SCALE GENOMIC DNA]</scope>
</reference>
<keyword evidence="6 12" id="KW-0648">Protein biosynthesis</keyword>
<evidence type="ECO:0000256" key="3">
    <source>
        <dbReference type="ARBA" id="ARBA00022598"/>
    </source>
</evidence>
<evidence type="ECO:0000259" key="13">
    <source>
        <dbReference type="SMART" id="SM00836"/>
    </source>
</evidence>
<dbReference type="FunFam" id="3.40.50.620:FF:000058">
    <property type="entry name" value="Mitochondrial arginyl-tRNA synthetase"/>
    <property type="match status" value="1"/>
</dbReference>